<dbReference type="InterPro" id="IPR003798">
    <property type="entry name" value="DNA_recombination_RmuC"/>
</dbReference>
<protein>
    <submittedName>
        <fullName evidence="7">DNA recombination protein RmuC</fullName>
    </submittedName>
</protein>
<dbReference type="PANTHER" id="PTHR30563">
    <property type="entry name" value="DNA RECOMBINATION PROTEIN RMUC"/>
    <property type="match status" value="1"/>
</dbReference>
<dbReference type="EMBL" id="SOBT01000009">
    <property type="protein sequence ID" value="TDU28473.1"/>
    <property type="molecule type" value="Genomic_DNA"/>
</dbReference>
<keyword evidence="3 5" id="KW-0175">Coiled coil</keyword>
<keyword evidence="6" id="KW-0812">Transmembrane</keyword>
<dbReference type="GO" id="GO:0006310">
    <property type="term" value="P:DNA recombination"/>
    <property type="evidence" value="ECO:0007669"/>
    <property type="project" value="UniProtKB-KW"/>
</dbReference>
<sequence length="510" mass="56973">MTAAETPAIPLIYVLILLGLVVVLAGVFVVMQFLARRKVEASLLQAQAQVATESQRAVAAETRIEAQETRLLELRQRAEEDLAERARRITELEQGMYQAQQASEERLQSSAALRERSLAEVVEAKSAEREMTKQLEWERAQASEKLQLLADAREQMSAQFKELANELLEEKSKRFTEQNQTNLSQMLNPLQEKIRAFQAKVEEVYVNETKERSALGEQVRMLTQLNNTLSQDAQNLTLALKGDRKAVGNFGEIILDDVLERAGLMRGQHYERQSGVGNAEGQGNSIPDVVIKLPGERFLVVDSKMTLPDYRAFTEADSDGERAGALKRHLMSIRAHIKGLSDKQYQTLYDLKSLDFVVMFIPLEPAFTVAVTHDSELFQHAWERNVLLVSPSTLLFVVRTVANLWRQEDLSRNAKDISNQGAKLYEKLVGFVADLDEVGKRLEQAQHSFGDARRKLRDGSGNLIGQAEKLRKLGVKPSKVLPMTWVEGASADDAAGLAAPEDPPGSDQPK</sequence>
<evidence type="ECO:0000256" key="3">
    <source>
        <dbReference type="ARBA" id="ARBA00023054"/>
    </source>
</evidence>
<evidence type="ECO:0000256" key="1">
    <source>
        <dbReference type="ARBA" id="ARBA00003416"/>
    </source>
</evidence>
<gene>
    <name evidence="7" type="ORF">DFR24_2845</name>
</gene>
<dbReference type="PANTHER" id="PTHR30563:SF0">
    <property type="entry name" value="DNA RECOMBINATION PROTEIN RMUC"/>
    <property type="match status" value="1"/>
</dbReference>
<dbReference type="Pfam" id="PF02646">
    <property type="entry name" value="RmuC"/>
    <property type="match status" value="1"/>
</dbReference>
<dbReference type="RefSeq" id="WP_133882019.1">
    <property type="nucleotide sequence ID" value="NZ_MWIN01000037.1"/>
</dbReference>
<keyword evidence="6" id="KW-0472">Membrane</keyword>
<keyword evidence="4" id="KW-0233">DNA recombination</keyword>
<keyword evidence="6" id="KW-1133">Transmembrane helix</keyword>
<feature type="coiled-coil region" evidence="5">
    <location>
        <begin position="139"/>
        <end position="173"/>
    </location>
</feature>
<comment type="function">
    <text evidence="1">Involved in DNA recombination.</text>
</comment>
<reference evidence="7 8" key="1">
    <citation type="submission" date="2019-03" db="EMBL/GenBank/DDBJ databases">
        <title>Genomic Encyclopedia of Type Strains, Phase IV (KMG-IV): sequencing the most valuable type-strain genomes for metagenomic binning, comparative biology and taxonomic classification.</title>
        <authorList>
            <person name="Goeker M."/>
        </authorList>
    </citation>
    <scope>NUCLEOTIDE SEQUENCE [LARGE SCALE GENOMIC DNA]</scope>
    <source>
        <strain evidence="7 8">DSM 26377</strain>
    </source>
</reference>
<evidence type="ECO:0000256" key="5">
    <source>
        <dbReference type="SAM" id="Coils"/>
    </source>
</evidence>
<comment type="caution">
    <text evidence="7">The sequence shown here is derived from an EMBL/GenBank/DDBJ whole genome shotgun (WGS) entry which is preliminary data.</text>
</comment>
<dbReference type="AlphaFoldDB" id="A0A4S3JZ41"/>
<keyword evidence="8" id="KW-1185">Reference proteome</keyword>
<evidence type="ECO:0000256" key="2">
    <source>
        <dbReference type="ARBA" id="ARBA00009840"/>
    </source>
</evidence>
<evidence type="ECO:0000313" key="7">
    <source>
        <dbReference type="EMBL" id="TDU28473.1"/>
    </source>
</evidence>
<evidence type="ECO:0000256" key="4">
    <source>
        <dbReference type="ARBA" id="ARBA00023172"/>
    </source>
</evidence>
<dbReference type="Proteomes" id="UP000295341">
    <property type="component" value="Unassembled WGS sequence"/>
</dbReference>
<comment type="similarity">
    <text evidence="2">Belongs to the RmuC family.</text>
</comment>
<dbReference type="OrthoDB" id="9765111at2"/>
<feature type="transmembrane region" description="Helical" evidence="6">
    <location>
        <begin position="12"/>
        <end position="35"/>
    </location>
</feature>
<evidence type="ECO:0000256" key="6">
    <source>
        <dbReference type="SAM" id="Phobius"/>
    </source>
</evidence>
<name>A0A4S3JZ41_9GAMM</name>
<organism evidence="7 8">
    <name type="scientific">Panacagrimonas perspica</name>
    <dbReference type="NCBI Taxonomy" id="381431"/>
    <lineage>
        <taxon>Bacteria</taxon>
        <taxon>Pseudomonadati</taxon>
        <taxon>Pseudomonadota</taxon>
        <taxon>Gammaproteobacteria</taxon>
        <taxon>Nevskiales</taxon>
        <taxon>Nevskiaceae</taxon>
        <taxon>Panacagrimonas</taxon>
    </lineage>
</organism>
<evidence type="ECO:0000313" key="8">
    <source>
        <dbReference type="Proteomes" id="UP000295341"/>
    </source>
</evidence>
<feature type="coiled-coil region" evidence="5">
    <location>
        <begin position="57"/>
        <end position="95"/>
    </location>
</feature>
<proteinExistence type="inferred from homology"/>
<accession>A0A4S3JZ41</accession>